<keyword evidence="3" id="KW-1185">Reference proteome</keyword>
<evidence type="ECO:0000313" key="3">
    <source>
        <dbReference type="Proteomes" id="UP001596620"/>
    </source>
</evidence>
<dbReference type="EMBL" id="JBHTGR010000019">
    <property type="protein sequence ID" value="MFC7747302.1"/>
    <property type="molecule type" value="Genomic_DNA"/>
</dbReference>
<dbReference type="Proteomes" id="UP001596620">
    <property type="component" value="Unassembled WGS sequence"/>
</dbReference>
<feature type="transmembrane region" description="Helical" evidence="1">
    <location>
        <begin position="58"/>
        <end position="75"/>
    </location>
</feature>
<gene>
    <name evidence="2" type="ORF">ACFQU8_08650</name>
</gene>
<name>A0ABW2UY86_9BACI</name>
<organism evidence="2 3">
    <name type="scientific">Lentibacillus kimchii</name>
    <dbReference type="NCBI Taxonomy" id="1542911"/>
    <lineage>
        <taxon>Bacteria</taxon>
        <taxon>Bacillati</taxon>
        <taxon>Bacillota</taxon>
        <taxon>Bacilli</taxon>
        <taxon>Bacillales</taxon>
        <taxon>Bacillaceae</taxon>
        <taxon>Lentibacillus</taxon>
    </lineage>
</organism>
<feature type="transmembrane region" description="Helical" evidence="1">
    <location>
        <begin position="28"/>
        <end position="46"/>
    </location>
</feature>
<keyword evidence="1" id="KW-0472">Membrane</keyword>
<comment type="caution">
    <text evidence="2">The sequence shown here is derived from an EMBL/GenBank/DDBJ whole genome shotgun (WGS) entry which is preliminary data.</text>
</comment>
<reference evidence="3" key="1">
    <citation type="journal article" date="2019" name="Int. J. Syst. Evol. Microbiol.">
        <title>The Global Catalogue of Microorganisms (GCM) 10K type strain sequencing project: providing services to taxonomists for standard genome sequencing and annotation.</title>
        <authorList>
            <consortium name="The Broad Institute Genomics Platform"/>
            <consortium name="The Broad Institute Genome Sequencing Center for Infectious Disease"/>
            <person name="Wu L."/>
            <person name="Ma J."/>
        </authorList>
    </citation>
    <scope>NUCLEOTIDE SEQUENCE [LARGE SCALE GENOMIC DNA]</scope>
    <source>
        <strain evidence="3">JCM 30234</strain>
    </source>
</reference>
<dbReference type="RefSeq" id="WP_382358822.1">
    <property type="nucleotide sequence ID" value="NZ_JBHTGR010000019.1"/>
</dbReference>
<evidence type="ECO:0000256" key="1">
    <source>
        <dbReference type="SAM" id="Phobius"/>
    </source>
</evidence>
<keyword evidence="1" id="KW-0812">Transmembrane</keyword>
<protein>
    <submittedName>
        <fullName evidence="2">Uncharacterized protein</fullName>
    </submittedName>
</protein>
<keyword evidence="1" id="KW-1133">Transmembrane helix</keyword>
<proteinExistence type="predicted"/>
<sequence length="97" mass="11081">MTAWLIAITITILLFIVQHFASISRIPWLGTIIPTALAIVIVSMLVLGKLEINSSRDLFFMIAGPLVFLSLWGEGRNSLKRKRKKELNKMKTWDLRD</sequence>
<accession>A0ABW2UY86</accession>
<evidence type="ECO:0000313" key="2">
    <source>
        <dbReference type="EMBL" id="MFC7747302.1"/>
    </source>
</evidence>
<feature type="transmembrane region" description="Helical" evidence="1">
    <location>
        <begin position="6"/>
        <end position="21"/>
    </location>
</feature>